<protein>
    <recommendedName>
        <fullName evidence="3">F-box domain-containing protein</fullName>
    </recommendedName>
</protein>
<proteinExistence type="predicted"/>
<gene>
    <name evidence="1" type="ORF">CVIRNUC_004614</name>
</gene>
<evidence type="ECO:0008006" key="3">
    <source>
        <dbReference type="Google" id="ProtNLM"/>
    </source>
</evidence>
<dbReference type="EMBL" id="CAUYUE010000005">
    <property type="protein sequence ID" value="CAK0778538.1"/>
    <property type="molecule type" value="Genomic_DNA"/>
</dbReference>
<organism evidence="1 2">
    <name type="scientific">Coccomyxa viridis</name>
    <dbReference type="NCBI Taxonomy" id="1274662"/>
    <lineage>
        <taxon>Eukaryota</taxon>
        <taxon>Viridiplantae</taxon>
        <taxon>Chlorophyta</taxon>
        <taxon>core chlorophytes</taxon>
        <taxon>Trebouxiophyceae</taxon>
        <taxon>Trebouxiophyceae incertae sedis</taxon>
        <taxon>Coccomyxaceae</taxon>
        <taxon>Coccomyxa</taxon>
    </lineage>
</organism>
<accession>A0AAV1I1Z2</accession>
<name>A0AAV1I1Z2_9CHLO</name>
<reference evidence="1 2" key="1">
    <citation type="submission" date="2023-10" db="EMBL/GenBank/DDBJ databases">
        <authorList>
            <person name="Maclean D."/>
            <person name="Macfadyen A."/>
        </authorList>
    </citation>
    <scope>NUCLEOTIDE SEQUENCE [LARGE SCALE GENOMIC DNA]</scope>
</reference>
<evidence type="ECO:0000313" key="2">
    <source>
        <dbReference type="Proteomes" id="UP001314263"/>
    </source>
</evidence>
<dbReference type="Pfam" id="PF14299">
    <property type="entry name" value="PP2"/>
    <property type="match status" value="1"/>
</dbReference>
<dbReference type="SUPFAM" id="SSF81383">
    <property type="entry name" value="F-box domain"/>
    <property type="match status" value="1"/>
</dbReference>
<dbReference type="InterPro" id="IPR025886">
    <property type="entry name" value="PP2-like"/>
</dbReference>
<sequence length="218" mass="24817">METPTSLMEMPEGVLLHTVNLLAKTTDILQFRETCKALRDLLGADAWRSLLKRRWGTVFERNITLEELIRAFAAANSPRVVACDIDGAWINNERYWCRKRVNGTSGHHRALVLQAVCWLALEASFKNVFAGRYSLVLRCKRGADADMALRVIVTQDSGDQQCTRSKSVKIVRGHAWKKLRVCTVDIERITAVTIKLENKTGDWKNGLVMDYLQLVREE</sequence>
<dbReference type="Proteomes" id="UP001314263">
    <property type="component" value="Unassembled WGS sequence"/>
</dbReference>
<keyword evidence="2" id="KW-1185">Reference proteome</keyword>
<dbReference type="AlphaFoldDB" id="A0AAV1I1Z2"/>
<evidence type="ECO:0000313" key="1">
    <source>
        <dbReference type="EMBL" id="CAK0778538.1"/>
    </source>
</evidence>
<dbReference type="InterPro" id="IPR036047">
    <property type="entry name" value="F-box-like_dom_sf"/>
</dbReference>
<comment type="caution">
    <text evidence="1">The sequence shown here is derived from an EMBL/GenBank/DDBJ whole genome shotgun (WGS) entry which is preliminary data.</text>
</comment>